<dbReference type="EMBL" id="UINC01063073">
    <property type="protein sequence ID" value="SVB90312.1"/>
    <property type="molecule type" value="Genomic_DNA"/>
</dbReference>
<name>A0A382HT81_9ZZZZ</name>
<protein>
    <recommendedName>
        <fullName evidence="1">Aldehyde oxidase/xanthine dehydrogenase second molybdopterin binding domain-containing protein</fullName>
    </recommendedName>
</protein>
<dbReference type="PANTHER" id="PTHR47495">
    <property type="entry name" value="ALDEHYDE DEHYDROGENASE"/>
    <property type="match status" value="1"/>
</dbReference>
<dbReference type="InterPro" id="IPR037165">
    <property type="entry name" value="AldOxase/xan_DH_Mopterin-bd_sf"/>
</dbReference>
<dbReference type="SUPFAM" id="SSF56003">
    <property type="entry name" value="Molybdenum cofactor-binding domain"/>
    <property type="match status" value="1"/>
</dbReference>
<dbReference type="GO" id="GO:0016491">
    <property type="term" value="F:oxidoreductase activity"/>
    <property type="evidence" value="ECO:0007669"/>
    <property type="project" value="InterPro"/>
</dbReference>
<dbReference type="InterPro" id="IPR052516">
    <property type="entry name" value="N-heterocyclic_Hydroxylase"/>
</dbReference>
<dbReference type="PANTHER" id="PTHR47495:SF2">
    <property type="entry name" value="ALDEHYDE DEHYDROGENASE"/>
    <property type="match status" value="1"/>
</dbReference>
<feature type="domain" description="Aldehyde oxidase/xanthine dehydrogenase second molybdopterin binding" evidence="1">
    <location>
        <begin position="9"/>
        <end position="72"/>
    </location>
</feature>
<feature type="non-terminal residue" evidence="2">
    <location>
        <position position="84"/>
    </location>
</feature>
<evidence type="ECO:0000313" key="2">
    <source>
        <dbReference type="EMBL" id="SVB90312.1"/>
    </source>
</evidence>
<sequence length="84" mass="9206">MMVGCSFQSNPNISTPNAKSEDLGLWIRISNDDSITIISPTSELGQGTHTAHAMIIAEELGADWKKIKVVTAPARSEYKKNLYL</sequence>
<accession>A0A382HT81</accession>
<organism evidence="2">
    <name type="scientific">marine metagenome</name>
    <dbReference type="NCBI Taxonomy" id="408172"/>
    <lineage>
        <taxon>unclassified sequences</taxon>
        <taxon>metagenomes</taxon>
        <taxon>ecological metagenomes</taxon>
    </lineage>
</organism>
<evidence type="ECO:0000259" key="1">
    <source>
        <dbReference type="Pfam" id="PF20256"/>
    </source>
</evidence>
<dbReference type="AlphaFoldDB" id="A0A382HT81"/>
<reference evidence="2" key="1">
    <citation type="submission" date="2018-05" db="EMBL/GenBank/DDBJ databases">
        <authorList>
            <person name="Lanie J.A."/>
            <person name="Ng W.-L."/>
            <person name="Kazmierczak K.M."/>
            <person name="Andrzejewski T.M."/>
            <person name="Davidsen T.M."/>
            <person name="Wayne K.J."/>
            <person name="Tettelin H."/>
            <person name="Glass J.I."/>
            <person name="Rusch D."/>
            <person name="Podicherti R."/>
            <person name="Tsui H.-C.T."/>
            <person name="Winkler M.E."/>
        </authorList>
    </citation>
    <scope>NUCLEOTIDE SEQUENCE</scope>
</reference>
<dbReference type="Gene3D" id="3.30.365.10">
    <property type="entry name" value="Aldehyde oxidase/xanthine dehydrogenase, molybdopterin binding domain"/>
    <property type="match status" value="1"/>
</dbReference>
<proteinExistence type="predicted"/>
<dbReference type="InterPro" id="IPR046867">
    <property type="entry name" value="AldOxase/xan_DH_MoCoBD2"/>
</dbReference>
<gene>
    <name evidence="2" type="ORF">METZ01_LOCUS243166</name>
</gene>
<dbReference type="Pfam" id="PF20256">
    <property type="entry name" value="MoCoBD_2"/>
    <property type="match status" value="1"/>
</dbReference>